<dbReference type="RefSeq" id="WP_013705387.1">
    <property type="nucleotide sequence ID" value="NC_015388.1"/>
</dbReference>
<reference evidence="1 2" key="1">
    <citation type="journal article" date="2011" name="Stand. Genomic Sci.">
        <title>Complete genome sequence of the acetate-degrading sulfate reducer Desulfobacca acetoxidans type strain (ASRB2).</title>
        <authorList>
            <person name="Goker M."/>
            <person name="Teshima H."/>
            <person name="Lapidus A."/>
            <person name="Nolan M."/>
            <person name="Lucas S."/>
            <person name="Hammon N."/>
            <person name="Deshpande S."/>
            <person name="Cheng J.F."/>
            <person name="Tapia R."/>
            <person name="Han C."/>
            <person name="Goodwin L."/>
            <person name="Pitluck S."/>
            <person name="Huntemann M."/>
            <person name="Liolios K."/>
            <person name="Ivanova N."/>
            <person name="Pagani I."/>
            <person name="Mavromatis K."/>
            <person name="Ovchinikova G."/>
            <person name="Pati A."/>
            <person name="Chen A."/>
            <person name="Palaniappan K."/>
            <person name="Land M."/>
            <person name="Hauser L."/>
            <person name="Brambilla E.M."/>
            <person name="Rohde M."/>
            <person name="Spring S."/>
            <person name="Detter J.C."/>
            <person name="Woyke T."/>
            <person name="Bristow J."/>
            <person name="Eisen J.A."/>
            <person name="Markowitz V."/>
            <person name="Hugenholtz P."/>
            <person name="Kyrpides N.C."/>
            <person name="Klenk H.P."/>
        </authorList>
    </citation>
    <scope>NUCLEOTIDE SEQUENCE [LARGE SCALE GENOMIC DNA]</scope>
    <source>
        <strain evidence="2">ATCC 700848 / DSM 11109 / ASRB2</strain>
    </source>
</reference>
<dbReference type="KEGG" id="dao:Desac_0384"/>
<dbReference type="HOGENOM" id="CLU_073818_0_0_7"/>
<reference evidence="2" key="2">
    <citation type="submission" date="2011-03" db="EMBL/GenBank/DDBJ databases">
        <title>The complete genome of Desulfobacca acetoxidans DSM 11109.</title>
        <authorList>
            <consortium name="US DOE Joint Genome Institute (JGI-PGF)"/>
            <person name="Lucas S."/>
            <person name="Copeland A."/>
            <person name="Lapidus A."/>
            <person name="Bruce D."/>
            <person name="Goodwin L."/>
            <person name="Pitluck S."/>
            <person name="Peters L."/>
            <person name="Kyrpides N."/>
            <person name="Mavromatis K."/>
            <person name="Ivanova N."/>
            <person name="Ovchinnikova G."/>
            <person name="Teshima H."/>
            <person name="Detter J.C."/>
            <person name="Han C."/>
            <person name="Land M."/>
            <person name="Hauser L."/>
            <person name="Markowitz V."/>
            <person name="Cheng J.-F."/>
            <person name="Hugenholtz P."/>
            <person name="Woyke T."/>
            <person name="Wu D."/>
            <person name="Spring S."/>
            <person name="Schueler E."/>
            <person name="Brambilla E."/>
            <person name="Klenk H.-P."/>
            <person name="Eisen J.A."/>
        </authorList>
    </citation>
    <scope>NUCLEOTIDE SEQUENCE [LARGE SCALE GENOMIC DNA]</scope>
    <source>
        <strain evidence="2">ATCC 700848 / DSM 11109 / ASRB2</strain>
    </source>
</reference>
<dbReference type="CDD" id="cd02440">
    <property type="entry name" value="AdoMet_MTases"/>
    <property type="match status" value="1"/>
</dbReference>
<dbReference type="PANTHER" id="PTHR43861">
    <property type="entry name" value="TRANS-ACONITATE 2-METHYLTRANSFERASE-RELATED"/>
    <property type="match status" value="1"/>
</dbReference>
<dbReference type="eggNOG" id="COG2227">
    <property type="taxonomic scope" value="Bacteria"/>
</dbReference>
<dbReference type="EMBL" id="CP002629">
    <property type="protein sequence ID" value="AEB08274.1"/>
    <property type="molecule type" value="Genomic_DNA"/>
</dbReference>
<organism evidence="1 2">
    <name type="scientific">Desulfobacca acetoxidans (strain ATCC 700848 / DSM 11109 / ASRB2)</name>
    <dbReference type="NCBI Taxonomy" id="880072"/>
    <lineage>
        <taxon>Bacteria</taxon>
        <taxon>Pseudomonadati</taxon>
        <taxon>Thermodesulfobacteriota</taxon>
        <taxon>Desulfobaccia</taxon>
        <taxon>Desulfobaccales</taxon>
        <taxon>Desulfobaccaceae</taxon>
        <taxon>Desulfobacca</taxon>
    </lineage>
</organism>
<dbReference type="OrthoDB" id="5292242at2"/>
<dbReference type="AlphaFoldDB" id="F2NET4"/>
<dbReference type="GO" id="GO:0032259">
    <property type="term" value="P:methylation"/>
    <property type="evidence" value="ECO:0007669"/>
    <property type="project" value="UniProtKB-KW"/>
</dbReference>
<proteinExistence type="predicted"/>
<dbReference type="Gene3D" id="3.40.50.150">
    <property type="entry name" value="Vaccinia Virus protein VP39"/>
    <property type="match status" value="1"/>
</dbReference>
<keyword evidence="1" id="KW-0489">Methyltransferase</keyword>
<evidence type="ECO:0000313" key="2">
    <source>
        <dbReference type="Proteomes" id="UP000000483"/>
    </source>
</evidence>
<keyword evidence="1" id="KW-0808">Transferase</keyword>
<accession>F2NET4</accession>
<keyword evidence="2" id="KW-1185">Reference proteome</keyword>
<gene>
    <name evidence="1" type="ordered locus">Desac_0384</name>
</gene>
<dbReference type="STRING" id="880072.Desac_0384"/>
<sequence length="295" mass="34613">MQPILCPLCRQNDTLPVWRKTYGDLQVTTVLCRSCGLVYHNPVVQDSDRERLGLTHRQLHTNEAINQRHRRRVQQRVDRQTDFLAPIIRPSWQTLEIGCGLGVFSDWLHRQGCEVVGIEPDSQQAAYAREHYGIEVINDRFEEIAITSGFDFIASSHVIEHFPAPLAFLQKVRSLAKPEAWLFLETPNILAPKVGPRRVFSLPHNYYFSPQTLTALLAQAGWHVEKMRVFRRDSFQLVARTAPAQPAVTDGLHAREVLQAIRRHRWVYYLYLLFLWRKIPLWQRKWMYRFQDYLS</sequence>
<dbReference type="Proteomes" id="UP000000483">
    <property type="component" value="Chromosome"/>
</dbReference>
<evidence type="ECO:0000313" key="1">
    <source>
        <dbReference type="EMBL" id="AEB08274.1"/>
    </source>
</evidence>
<dbReference type="InterPro" id="IPR029063">
    <property type="entry name" value="SAM-dependent_MTases_sf"/>
</dbReference>
<dbReference type="Pfam" id="PF13489">
    <property type="entry name" value="Methyltransf_23"/>
    <property type="match status" value="1"/>
</dbReference>
<dbReference type="SUPFAM" id="SSF53335">
    <property type="entry name" value="S-adenosyl-L-methionine-dependent methyltransferases"/>
    <property type="match status" value="1"/>
</dbReference>
<protein>
    <submittedName>
        <fullName evidence="1">Methyltransferase type 12</fullName>
    </submittedName>
</protein>
<name>F2NET4_DESAR</name>
<dbReference type="GO" id="GO:0008168">
    <property type="term" value="F:methyltransferase activity"/>
    <property type="evidence" value="ECO:0007669"/>
    <property type="project" value="UniProtKB-KW"/>
</dbReference>